<dbReference type="PANTHER" id="PTHR30537">
    <property type="entry name" value="HTH-TYPE TRANSCRIPTIONAL REGULATOR"/>
    <property type="match status" value="1"/>
</dbReference>
<dbReference type="InterPro" id="IPR036390">
    <property type="entry name" value="WH_DNA-bd_sf"/>
</dbReference>
<dbReference type="SUPFAM" id="SSF46785">
    <property type="entry name" value="Winged helix' DNA-binding domain"/>
    <property type="match status" value="1"/>
</dbReference>
<evidence type="ECO:0000259" key="6">
    <source>
        <dbReference type="PROSITE" id="PS50931"/>
    </source>
</evidence>
<evidence type="ECO:0000256" key="2">
    <source>
        <dbReference type="ARBA" id="ARBA00023015"/>
    </source>
</evidence>
<proteinExistence type="inferred from homology"/>
<evidence type="ECO:0000256" key="5">
    <source>
        <dbReference type="SAM" id="MobiDB-lite"/>
    </source>
</evidence>
<feature type="domain" description="HTH lysR-type" evidence="6">
    <location>
        <begin position="1"/>
        <end position="59"/>
    </location>
</feature>
<dbReference type="SUPFAM" id="SSF53850">
    <property type="entry name" value="Periplasmic binding protein-like II"/>
    <property type="match status" value="1"/>
</dbReference>
<dbReference type="GO" id="GO:0003700">
    <property type="term" value="F:DNA-binding transcription factor activity"/>
    <property type="evidence" value="ECO:0007669"/>
    <property type="project" value="InterPro"/>
</dbReference>
<dbReference type="EMBL" id="CP060820">
    <property type="protein sequence ID" value="QNP40621.1"/>
    <property type="molecule type" value="Genomic_DNA"/>
</dbReference>
<dbReference type="Pfam" id="PF03466">
    <property type="entry name" value="LysR_substrate"/>
    <property type="match status" value="1"/>
</dbReference>
<evidence type="ECO:0000313" key="8">
    <source>
        <dbReference type="Proteomes" id="UP000516018"/>
    </source>
</evidence>
<keyword evidence="3" id="KW-0238">DNA-binding</keyword>
<dbReference type="FunFam" id="1.10.10.10:FF:000001">
    <property type="entry name" value="LysR family transcriptional regulator"/>
    <property type="match status" value="1"/>
</dbReference>
<keyword evidence="8" id="KW-1185">Reference proteome</keyword>
<dbReference type="Gene3D" id="3.40.190.290">
    <property type="match status" value="1"/>
</dbReference>
<dbReference type="PROSITE" id="PS50931">
    <property type="entry name" value="HTH_LYSR"/>
    <property type="match status" value="1"/>
</dbReference>
<keyword evidence="4" id="KW-0804">Transcription</keyword>
<dbReference type="Proteomes" id="UP000516018">
    <property type="component" value="Chromosome"/>
</dbReference>
<dbReference type="InterPro" id="IPR036388">
    <property type="entry name" value="WH-like_DNA-bd_sf"/>
</dbReference>
<dbReference type="GO" id="GO:0043565">
    <property type="term" value="F:sequence-specific DNA binding"/>
    <property type="evidence" value="ECO:0007669"/>
    <property type="project" value="TreeGrafter"/>
</dbReference>
<name>A0A7H0FX55_9GAMM</name>
<sequence>MQDLNDLYYFAAVVDHQGFAAAERALGIPKSRLSRRISQLETDLGVRLLQRSTRRFAVTEVGHSVYRHAQSMLAEAQAAREVVDRLSAEPRGVIRVSVPVGMAQQQMPKLLPEFLAKFPQVRVQLHVSNRRVDIINEGIDVALRVRNRLDDDGSLVMRNFGQIQELLVASPGYLKRMGRPTNPDDLAQHVTLSMNEDEAHQRWELHGPNGEVRRVELKPRVAGFDFPMLMALATQGVGITMLPETVCAEAVRNGELEVVLPDWRLPQGIFHAVFASRRGLLPAVRVFIDFLAERVPPMVEAARLQCGDIPGPCPQGLKKGEKKGSQEAEAADAPATKGKRKPREHSAEPA</sequence>
<keyword evidence="2" id="KW-0805">Transcription regulation</keyword>
<feature type="region of interest" description="Disordered" evidence="5">
    <location>
        <begin position="310"/>
        <end position="350"/>
    </location>
</feature>
<dbReference type="InterPro" id="IPR058163">
    <property type="entry name" value="LysR-type_TF_proteobact-type"/>
</dbReference>
<evidence type="ECO:0000256" key="3">
    <source>
        <dbReference type="ARBA" id="ARBA00023125"/>
    </source>
</evidence>
<dbReference type="Pfam" id="PF00126">
    <property type="entry name" value="HTH_1"/>
    <property type="match status" value="1"/>
</dbReference>
<dbReference type="CDD" id="cd08473">
    <property type="entry name" value="PBP2_CrgA_like_4"/>
    <property type="match status" value="1"/>
</dbReference>
<reference evidence="7 8" key="1">
    <citation type="submission" date="2020-08" db="EMBL/GenBank/DDBJ databases">
        <title>Lysobacter sp. II4 sp. nov., isolated from soil.</title>
        <authorList>
            <person name="Woo C.Y."/>
            <person name="Kim J."/>
        </authorList>
    </citation>
    <scope>NUCLEOTIDE SEQUENCE [LARGE SCALE GENOMIC DNA]</scope>
    <source>
        <strain evidence="7 8">II4</strain>
    </source>
</reference>
<dbReference type="KEGG" id="lsx:H8B22_14330"/>
<evidence type="ECO:0000256" key="4">
    <source>
        <dbReference type="ARBA" id="ARBA00023163"/>
    </source>
</evidence>
<dbReference type="InterPro" id="IPR005119">
    <property type="entry name" value="LysR_subst-bd"/>
</dbReference>
<accession>A0A7H0FX55</accession>
<dbReference type="InterPro" id="IPR000847">
    <property type="entry name" value="LysR_HTH_N"/>
</dbReference>
<evidence type="ECO:0000313" key="7">
    <source>
        <dbReference type="EMBL" id="QNP40621.1"/>
    </source>
</evidence>
<dbReference type="AlphaFoldDB" id="A0A7H0FX55"/>
<protein>
    <submittedName>
        <fullName evidence="7">LysR family transcriptional regulator</fullName>
    </submittedName>
</protein>
<dbReference type="RefSeq" id="WP_187712062.1">
    <property type="nucleotide sequence ID" value="NZ_CP060820.1"/>
</dbReference>
<evidence type="ECO:0000256" key="1">
    <source>
        <dbReference type="ARBA" id="ARBA00009437"/>
    </source>
</evidence>
<dbReference type="PANTHER" id="PTHR30537:SF31">
    <property type="entry name" value="TRANSCRIPTIONAL REGULATOR, LYSR FAMILY"/>
    <property type="match status" value="1"/>
</dbReference>
<comment type="similarity">
    <text evidence="1">Belongs to the LysR transcriptional regulatory family.</text>
</comment>
<organism evidence="7 8">
    <name type="scientific">Agrilutibacter terrestris</name>
    <dbReference type="NCBI Taxonomy" id="2865112"/>
    <lineage>
        <taxon>Bacteria</taxon>
        <taxon>Pseudomonadati</taxon>
        <taxon>Pseudomonadota</taxon>
        <taxon>Gammaproteobacteria</taxon>
        <taxon>Lysobacterales</taxon>
        <taxon>Lysobacteraceae</taxon>
        <taxon>Agrilutibacter</taxon>
    </lineage>
</organism>
<gene>
    <name evidence="7" type="ORF">H8B22_14330</name>
</gene>
<dbReference type="Gene3D" id="1.10.10.10">
    <property type="entry name" value="Winged helix-like DNA-binding domain superfamily/Winged helix DNA-binding domain"/>
    <property type="match status" value="1"/>
</dbReference>
<dbReference type="GO" id="GO:0006351">
    <property type="term" value="P:DNA-templated transcription"/>
    <property type="evidence" value="ECO:0007669"/>
    <property type="project" value="TreeGrafter"/>
</dbReference>